<dbReference type="Gene3D" id="3.40.50.2000">
    <property type="entry name" value="Glycogen Phosphorylase B"/>
    <property type="match status" value="1"/>
</dbReference>
<keyword evidence="2" id="KW-1185">Reference proteome</keyword>
<dbReference type="RefSeq" id="WP_213170341.1">
    <property type="nucleotide sequence ID" value="NZ_CP070496.1"/>
</dbReference>
<proteinExistence type="predicted"/>
<reference evidence="1" key="1">
    <citation type="submission" date="2021-02" db="EMBL/GenBank/DDBJ databases">
        <title>Natronoglycomyces albus gen. nov., sp. nov, a haloalkaliphilic actinobacterium from a soda solonchak soil.</title>
        <authorList>
            <person name="Sorokin D.Y."/>
            <person name="Khijniak T.V."/>
            <person name="Zakharycheva A.P."/>
            <person name="Boueva O.V."/>
            <person name="Ariskina E.V."/>
            <person name="Hahnke R.L."/>
            <person name="Bunk B."/>
            <person name="Sproer C."/>
            <person name="Schumann P."/>
            <person name="Evtushenko L.I."/>
            <person name="Kublanov I.V."/>
        </authorList>
    </citation>
    <scope>NUCLEOTIDE SEQUENCE</scope>
    <source>
        <strain evidence="1">DSM 106290</strain>
    </source>
</reference>
<dbReference type="Proteomes" id="UP000662939">
    <property type="component" value="Chromosome"/>
</dbReference>
<dbReference type="KEGG" id="nav:JQS30_11115"/>
<evidence type="ECO:0000313" key="1">
    <source>
        <dbReference type="EMBL" id="QSB04344.1"/>
    </source>
</evidence>
<evidence type="ECO:0000313" key="2">
    <source>
        <dbReference type="Proteomes" id="UP000662939"/>
    </source>
</evidence>
<name>A0A895XG80_9ACTN</name>
<dbReference type="Pfam" id="PF13692">
    <property type="entry name" value="Glyco_trans_1_4"/>
    <property type="match status" value="1"/>
</dbReference>
<protein>
    <submittedName>
        <fullName evidence="1">Glycosyltransferase family 4 protein</fullName>
    </submittedName>
</protein>
<gene>
    <name evidence="1" type="ORF">JQS30_11115</name>
</gene>
<dbReference type="AlphaFoldDB" id="A0A895XG80"/>
<dbReference type="EMBL" id="CP070496">
    <property type="protein sequence ID" value="QSB04344.1"/>
    <property type="molecule type" value="Genomic_DNA"/>
</dbReference>
<sequence length="376" mass="42449">MSTVRRDRTPQVVIVNRSDIVLGGEDPFSHPLPGSEVVVLNLARQLAGLGIEVHYYGRFSGQPRVSTVKFKPVKHIGDIEDGPHVRLLWLRDYSAPDEMFSRLSQARHVLLTEDSSLDMVAIHRQTMPVIGKRLRPYLERFDAVVFASQWHRDNWRRDFLYSEATSRVIYNLTSHVPWEETPPTVARQRIVHTSHPRKALAAVAKIAHTATKRGFTIDCFADPRLYQEETCRVIYPNGRGGWVDAGPFAQYAQSCRDLRFRPSSSVNDMAGLLREHAIFLHPDYTGETGCNTVIEALRAGLVPVVSDQGALPELVGSAGLVLASEPWSEEFPATWTTALEDLVECQWDKLVAARHERRQTLDTEPIVQAWTDVLRV</sequence>
<accession>A0A895XG80</accession>
<organism evidence="1 2">
    <name type="scientific">Natronoglycomyces albus</name>
    <dbReference type="NCBI Taxonomy" id="2811108"/>
    <lineage>
        <taxon>Bacteria</taxon>
        <taxon>Bacillati</taxon>
        <taxon>Actinomycetota</taxon>
        <taxon>Actinomycetes</taxon>
        <taxon>Glycomycetales</taxon>
        <taxon>Glycomycetaceae</taxon>
        <taxon>Natronoglycomyces</taxon>
    </lineage>
</organism>
<dbReference type="SUPFAM" id="SSF53756">
    <property type="entry name" value="UDP-Glycosyltransferase/glycogen phosphorylase"/>
    <property type="match status" value="1"/>
</dbReference>